<protein>
    <submittedName>
        <fullName evidence="1">Uncharacterized protein</fullName>
    </submittedName>
</protein>
<gene>
    <name evidence="2" type="ORF">BN1095_800003</name>
    <name evidence="1" type="ORF">BN1097_220011</name>
</gene>
<proteinExistence type="predicted"/>
<organism evidence="1">
    <name type="scientific">Clostridioides difficile</name>
    <name type="common">Peptoclostridium difficile</name>
    <dbReference type="NCBI Taxonomy" id="1496"/>
    <lineage>
        <taxon>Bacteria</taxon>
        <taxon>Bacillati</taxon>
        <taxon>Bacillota</taxon>
        <taxon>Clostridia</taxon>
        <taxon>Peptostreptococcales</taxon>
        <taxon>Peptostreptococcaceae</taxon>
        <taxon>Clostridioides</taxon>
    </lineage>
</organism>
<name>A0A068ZZL9_CLODI</name>
<dbReference type="EMBL" id="LK933516">
    <property type="protein sequence ID" value="CDT80274.1"/>
    <property type="molecule type" value="Genomic_DNA"/>
</dbReference>
<accession>A0A068ZZL9</accession>
<reference evidence="1" key="1">
    <citation type="submission" date="2014-07" db="EMBL/GenBank/DDBJ databases">
        <authorList>
            <person name="Monot Marc"/>
        </authorList>
    </citation>
    <scope>NUCLEOTIDE SEQUENCE</scope>
    <source>
        <strain evidence="2">7032989</strain>
        <strain evidence="1">7032994</strain>
    </source>
</reference>
<evidence type="ECO:0000313" key="2">
    <source>
        <dbReference type="EMBL" id="CDT80274.1"/>
    </source>
</evidence>
<sequence>MTVITYIEIRVVVKNISIDDTIKIKNGTGNPVFNINGYTETAIGMNITAHIIKEMCKLVIFRCFEKIPILTAATSELKEIAPSARPYKKLLAPIVIFTI</sequence>
<evidence type="ECO:0000313" key="1">
    <source>
        <dbReference type="EMBL" id="CDS83877.1"/>
    </source>
</evidence>
<dbReference type="AlphaFoldDB" id="A0A068ZZL9"/>
<dbReference type="EMBL" id="LK932357">
    <property type="protein sequence ID" value="CDS83877.1"/>
    <property type="molecule type" value="Genomic_DNA"/>
</dbReference>